<feature type="domain" description="Cadherin" evidence="21">
    <location>
        <begin position="181"/>
        <end position="288"/>
    </location>
</feature>
<keyword evidence="7" id="KW-0479">Metal-binding</keyword>
<comment type="function">
    <text evidence="19">Cadherins are calcium-dependent cell adhesion proteins.</text>
</comment>
<dbReference type="PROSITE" id="PS00232">
    <property type="entry name" value="CADHERIN_1"/>
    <property type="match status" value="2"/>
</dbReference>
<evidence type="ECO:0000256" key="2">
    <source>
        <dbReference type="ARBA" id="ARBA00004536"/>
    </source>
</evidence>
<dbReference type="GO" id="GO:0000902">
    <property type="term" value="P:cell morphogenesis"/>
    <property type="evidence" value="ECO:0007669"/>
    <property type="project" value="TreeGrafter"/>
</dbReference>
<dbReference type="Gene3D" id="2.60.40.60">
    <property type="entry name" value="Cadherins"/>
    <property type="match status" value="5"/>
</dbReference>
<evidence type="ECO:0000256" key="6">
    <source>
        <dbReference type="ARBA" id="ARBA00022692"/>
    </source>
</evidence>
<evidence type="ECO:0000256" key="5">
    <source>
        <dbReference type="ARBA" id="ARBA00022685"/>
    </source>
</evidence>
<feature type="domain" description="Cadherin" evidence="21">
    <location>
        <begin position="289"/>
        <end position="403"/>
    </location>
</feature>
<evidence type="ECO:0000313" key="23">
    <source>
        <dbReference type="Proteomes" id="UP001178461"/>
    </source>
</evidence>
<keyword evidence="15" id="KW-0325">Glycoprotein</keyword>
<dbReference type="GO" id="GO:0034332">
    <property type="term" value="P:adherens junction organization"/>
    <property type="evidence" value="ECO:0007669"/>
    <property type="project" value="TreeGrafter"/>
</dbReference>
<feature type="domain" description="Cadherin" evidence="21">
    <location>
        <begin position="507"/>
        <end position="621"/>
    </location>
</feature>
<evidence type="ECO:0000256" key="11">
    <source>
        <dbReference type="ARBA" id="ARBA00022889"/>
    </source>
</evidence>
<dbReference type="CDD" id="cd11304">
    <property type="entry name" value="Cadherin_repeat"/>
    <property type="match status" value="5"/>
</dbReference>
<keyword evidence="12" id="KW-0965">Cell junction</keyword>
<evidence type="ECO:0000256" key="18">
    <source>
        <dbReference type="RuleBase" id="RU003318"/>
    </source>
</evidence>
<dbReference type="Proteomes" id="UP001178461">
    <property type="component" value="Chromosome 8"/>
</dbReference>
<dbReference type="EMBL" id="OX395133">
    <property type="protein sequence ID" value="CAI5782156.1"/>
    <property type="molecule type" value="Genomic_DNA"/>
</dbReference>
<feature type="transmembrane region" description="Helical" evidence="20">
    <location>
        <begin position="629"/>
        <end position="649"/>
    </location>
</feature>
<dbReference type="SMART" id="SM00112">
    <property type="entry name" value="CA"/>
    <property type="match status" value="5"/>
</dbReference>
<evidence type="ECO:0000256" key="8">
    <source>
        <dbReference type="ARBA" id="ARBA00022729"/>
    </source>
</evidence>
<dbReference type="PROSITE" id="PS50268">
    <property type="entry name" value="CADHERIN_2"/>
    <property type="match status" value="5"/>
</dbReference>
<accession>A0AA35PAV1</accession>
<dbReference type="FunFam" id="4.10.900.10:FF:000008">
    <property type="entry name" value="Cadherin 5"/>
    <property type="match status" value="1"/>
</dbReference>
<dbReference type="FunFam" id="2.60.40.60:FF:000022">
    <property type="entry name" value="Cadherin 2"/>
    <property type="match status" value="1"/>
</dbReference>
<dbReference type="GO" id="GO:0005923">
    <property type="term" value="C:bicellular tight junction"/>
    <property type="evidence" value="ECO:0007669"/>
    <property type="project" value="TreeGrafter"/>
</dbReference>
<dbReference type="PRINTS" id="PR00205">
    <property type="entry name" value="CADHERIN"/>
</dbReference>
<dbReference type="InterPro" id="IPR027397">
    <property type="entry name" value="Catenin-bd_sf"/>
</dbReference>
<feature type="domain" description="Cadherin" evidence="21">
    <location>
        <begin position="106"/>
        <end position="180"/>
    </location>
</feature>
<evidence type="ECO:0000259" key="21">
    <source>
        <dbReference type="PROSITE" id="PS50268"/>
    </source>
</evidence>
<evidence type="ECO:0000256" key="10">
    <source>
        <dbReference type="ARBA" id="ARBA00022837"/>
    </source>
</evidence>
<dbReference type="AlphaFoldDB" id="A0AA35PAV1"/>
<keyword evidence="6 18" id="KW-0812">Transmembrane</keyword>
<dbReference type="FunFam" id="2.60.40.60:FF:000014">
    <property type="entry name" value="Cadherin 8"/>
    <property type="match status" value="1"/>
</dbReference>
<dbReference type="GO" id="GO:0045296">
    <property type="term" value="F:cadherin binding"/>
    <property type="evidence" value="ECO:0007669"/>
    <property type="project" value="TreeGrafter"/>
</dbReference>
<evidence type="ECO:0000256" key="12">
    <source>
        <dbReference type="ARBA" id="ARBA00022949"/>
    </source>
</evidence>
<protein>
    <recommendedName>
        <fullName evidence="3">Cadherin-5</fullName>
    </recommendedName>
    <alternativeName>
        <fullName evidence="16">Vascular endothelial cadherin</fullName>
    </alternativeName>
</protein>
<keyword evidence="10 17" id="KW-0106">Calcium</keyword>
<evidence type="ECO:0000256" key="4">
    <source>
        <dbReference type="ARBA" id="ARBA00022475"/>
    </source>
</evidence>
<dbReference type="InterPro" id="IPR000233">
    <property type="entry name" value="Cadherin_Y-type_LIR"/>
</dbReference>
<keyword evidence="11 18" id="KW-0130">Cell adhesion</keyword>
<keyword evidence="5" id="KW-0165">Cleavage on pair of basic residues</keyword>
<keyword evidence="4" id="KW-1003">Cell membrane</keyword>
<dbReference type="InterPro" id="IPR015919">
    <property type="entry name" value="Cadherin-like_sf"/>
</dbReference>
<evidence type="ECO:0000256" key="19">
    <source>
        <dbReference type="RuleBase" id="RU004357"/>
    </source>
</evidence>
<sequence length="810" mass="91785">MAHHYREMHFGCRICRWTAVFKLTLSLPRKIEENAGLEADYAFSLIWNKAQPRAFFHRYDFTRTAVNSNINKRIKREWIWNKMHIIEEHNGTLPHHVGRITSTIRNPNAKYVLEGEGAGTLFRVEDSTGDVSANERLDREKKAEYHLKAHILDRFTNKSLEQPSVFRIIVYDINDNAPVFVQKVFNGSVLEMSPLGTSVTKVTAVDADDPTILGNTRVSYKVIQGNQYFKIDDTGTIYTAVPDLDREKTPVYTIVVEAVDGHGLHSEESGTATVRISLTDINDNFPTFRKKNFHFEVPENTRLDGEVGRLEVEDIDEPQNRNTKYSFVQGPYQDTFRIEPNPFTNEGIIRPKKPLDFEKVSSYKFDVEATDADINYAYSRTKGSKSIASVTIKVLDVDEPPVFSQPFYIFEVQEESDIKKVIGSVSAHDPDRAKREIRYHILRSNYFKISTKGHIFALKPLDREESAWHNITVAANELEQDRIVPNLESHVPVYIKVTDINDNAPEFADVYNPKVCENAAPGKTVIMISAVDKDEMSPGVKFRFSLVSEESNFTLIDNHDSTANVTVKYGQFNRELVKTHYLPIIISDNGSPQQSSTNTLAIHVCKCNEEGDFTFCEEPAKQMGVSVQALLAILVCILTIIVIMVLIVMRKRHRKDLNILRKNVTDIHEQLVAYDEEGGGEMDTTSYDVSVLNSVRQTSMRSPRMTMENRPCVYSRVQKPPGNGISGTGEMGIMIEMKKDEADNDGDLLPYDTLHIYGYEGAESIAESLSSLGSGSSDSDIDYDFLNDWGPRFKMLAELYGLEPSEDLLY</sequence>
<dbReference type="GO" id="GO:0019903">
    <property type="term" value="F:protein phosphatase binding"/>
    <property type="evidence" value="ECO:0007669"/>
    <property type="project" value="TreeGrafter"/>
</dbReference>
<evidence type="ECO:0000256" key="16">
    <source>
        <dbReference type="ARBA" id="ARBA00030559"/>
    </source>
</evidence>
<organism evidence="22 23">
    <name type="scientific">Podarcis lilfordi</name>
    <name type="common">Lilford's wall lizard</name>
    <dbReference type="NCBI Taxonomy" id="74358"/>
    <lineage>
        <taxon>Eukaryota</taxon>
        <taxon>Metazoa</taxon>
        <taxon>Chordata</taxon>
        <taxon>Craniata</taxon>
        <taxon>Vertebrata</taxon>
        <taxon>Euteleostomi</taxon>
        <taxon>Lepidosauria</taxon>
        <taxon>Squamata</taxon>
        <taxon>Bifurcata</taxon>
        <taxon>Unidentata</taxon>
        <taxon>Episquamata</taxon>
        <taxon>Laterata</taxon>
        <taxon>Lacertibaenia</taxon>
        <taxon>Lacertidae</taxon>
        <taxon>Podarcis</taxon>
    </lineage>
</organism>
<dbReference type="InterPro" id="IPR020894">
    <property type="entry name" value="Cadherin_CS"/>
</dbReference>
<evidence type="ECO:0000256" key="9">
    <source>
        <dbReference type="ARBA" id="ARBA00022737"/>
    </source>
</evidence>
<keyword evidence="14 20" id="KW-0472">Membrane</keyword>
<dbReference type="GO" id="GO:0016342">
    <property type="term" value="C:catenin complex"/>
    <property type="evidence" value="ECO:0007669"/>
    <property type="project" value="TreeGrafter"/>
</dbReference>
<keyword evidence="8" id="KW-0732">Signal</keyword>
<dbReference type="InterPro" id="IPR039808">
    <property type="entry name" value="Cadherin"/>
</dbReference>
<dbReference type="GO" id="GO:0007156">
    <property type="term" value="P:homophilic cell adhesion via plasma membrane adhesion molecules"/>
    <property type="evidence" value="ECO:0007669"/>
    <property type="project" value="InterPro"/>
</dbReference>
<keyword evidence="23" id="KW-1185">Reference proteome</keyword>
<dbReference type="FunFam" id="2.60.40.60:FF:000202">
    <property type="entry name" value="cadherin-8 isoform X4"/>
    <property type="match status" value="1"/>
</dbReference>
<evidence type="ECO:0000256" key="3">
    <source>
        <dbReference type="ARBA" id="ARBA00021701"/>
    </source>
</evidence>
<dbReference type="GO" id="GO:0005509">
    <property type="term" value="F:calcium ion binding"/>
    <property type="evidence" value="ECO:0007669"/>
    <property type="project" value="UniProtKB-UniRule"/>
</dbReference>
<dbReference type="GO" id="GO:0005912">
    <property type="term" value="C:adherens junction"/>
    <property type="evidence" value="ECO:0007669"/>
    <property type="project" value="UniProtKB-SubCell"/>
</dbReference>
<keyword evidence="13 20" id="KW-1133">Transmembrane helix</keyword>
<evidence type="ECO:0000256" key="1">
    <source>
        <dbReference type="ARBA" id="ARBA00004251"/>
    </source>
</evidence>
<dbReference type="GO" id="GO:0016477">
    <property type="term" value="P:cell migration"/>
    <property type="evidence" value="ECO:0007669"/>
    <property type="project" value="TreeGrafter"/>
</dbReference>
<name>A0AA35PAV1_9SAUR</name>
<evidence type="ECO:0000313" key="22">
    <source>
        <dbReference type="EMBL" id="CAI5782156.1"/>
    </source>
</evidence>
<dbReference type="GO" id="GO:0016339">
    <property type="term" value="P:calcium-dependent cell-cell adhesion via plasma membrane cell adhesion molecules"/>
    <property type="evidence" value="ECO:0007669"/>
    <property type="project" value="TreeGrafter"/>
</dbReference>
<keyword evidence="9" id="KW-0677">Repeat</keyword>
<dbReference type="PANTHER" id="PTHR24027:SF89">
    <property type="entry name" value="CADHERIN-5"/>
    <property type="match status" value="1"/>
</dbReference>
<dbReference type="GO" id="GO:0044331">
    <property type="term" value="P:cell-cell adhesion mediated by cadherin"/>
    <property type="evidence" value="ECO:0007669"/>
    <property type="project" value="TreeGrafter"/>
</dbReference>
<evidence type="ECO:0000256" key="15">
    <source>
        <dbReference type="ARBA" id="ARBA00023180"/>
    </source>
</evidence>
<dbReference type="PANTHER" id="PTHR24027">
    <property type="entry name" value="CADHERIN-23"/>
    <property type="match status" value="1"/>
</dbReference>
<dbReference type="Pfam" id="PF01049">
    <property type="entry name" value="CADH_Y-type_LIR"/>
    <property type="match status" value="1"/>
</dbReference>
<reference evidence="22" key="1">
    <citation type="submission" date="2022-12" db="EMBL/GenBank/DDBJ databases">
        <authorList>
            <person name="Alioto T."/>
            <person name="Alioto T."/>
            <person name="Gomez Garrido J."/>
        </authorList>
    </citation>
    <scope>NUCLEOTIDE SEQUENCE</scope>
</reference>
<comment type="subcellular location">
    <subcellularLocation>
        <location evidence="2">Cell junction</location>
        <location evidence="2">Adherens junction</location>
    </subcellularLocation>
    <subcellularLocation>
        <location evidence="1 18">Cell membrane</location>
        <topology evidence="1 18">Single-pass type I membrane protein</topology>
    </subcellularLocation>
</comment>
<evidence type="ECO:0000256" key="7">
    <source>
        <dbReference type="ARBA" id="ARBA00022723"/>
    </source>
</evidence>
<gene>
    <name evidence="22" type="ORF">PODLI_1B013758</name>
</gene>
<evidence type="ECO:0000256" key="20">
    <source>
        <dbReference type="SAM" id="Phobius"/>
    </source>
</evidence>
<dbReference type="FunFam" id="2.60.40.60:FF:000012">
    <property type="entry name" value="Cadherin 24"/>
    <property type="match status" value="1"/>
</dbReference>
<proteinExistence type="predicted"/>
<dbReference type="GO" id="GO:0008013">
    <property type="term" value="F:beta-catenin binding"/>
    <property type="evidence" value="ECO:0007669"/>
    <property type="project" value="TreeGrafter"/>
</dbReference>
<evidence type="ECO:0000256" key="17">
    <source>
        <dbReference type="PROSITE-ProRule" id="PRU00043"/>
    </source>
</evidence>
<dbReference type="FunFam" id="2.60.40.60:FF:000017">
    <property type="entry name" value="Cadherin 24"/>
    <property type="match status" value="1"/>
</dbReference>
<evidence type="ECO:0000256" key="14">
    <source>
        <dbReference type="ARBA" id="ARBA00023136"/>
    </source>
</evidence>
<dbReference type="InterPro" id="IPR002126">
    <property type="entry name" value="Cadherin-like_dom"/>
</dbReference>
<dbReference type="SUPFAM" id="SSF49313">
    <property type="entry name" value="Cadherin-like"/>
    <property type="match status" value="5"/>
</dbReference>
<dbReference type="Pfam" id="PF00028">
    <property type="entry name" value="Cadherin"/>
    <property type="match status" value="5"/>
</dbReference>
<dbReference type="GO" id="GO:0007043">
    <property type="term" value="P:cell-cell junction assembly"/>
    <property type="evidence" value="ECO:0007669"/>
    <property type="project" value="TreeGrafter"/>
</dbReference>
<dbReference type="Gene3D" id="4.10.900.10">
    <property type="entry name" value="TCF3-CBD (Catenin binding domain)"/>
    <property type="match status" value="1"/>
</dbReference>
<evidence type="ECO:0000256" key="13">
    <source>
        <dbReference type="ARBA" id="ARBA00022989"/>
    </source>
</evidence>
<feature type="domain" description="Cadherin" evidence="21">
    <location>
        <begin position="404"/>
        <end position="507"/>
    </location>
</feature>